<name>A0A7C9HPY3_9DEIO</name>
<dbReference type="AlphaFoldDB" id="A0A7C9HPY3"/>
<sequence>MADVRPVAGWFHESVTTPPTIVPFQAADAPGVAAVQVGNYHHDYAPFFPPGFWDGVTVEEQTSDWQAWLAQHPDDMLLVAHEGEEVAGYVLARRHPFHGTDAEIMALHVRAASRGRGYGTALLRAALLALQAKGAQSVGLSTLEAHTSRAWYERLGGQLGNVLTQTYGDHLVREVVFSWPAIRALLTHLESPPAEARPIDRH</sequence>
<feature type="domain" description="N-acetyltransferase" evidence="3">
    <location>
        <begin position="19"/>
        <end position="182"/>
    </location>
</feature>
<accession>A0A7C9HPY3</accession>
<reference evidence="4 5" key="1">
    <citation type="submission" date="2019-12" db="EMBL/GenBank/DDBJ databases">
        <title>Deinococcus sp. HMF7620 Genome sequencing and assembly.</title>
        <authorList>
            <person name="Kang H."/>
            <person name="Kim H."/>
            <person name="Joh K."/>
        </authorList>
    </citation>
    <scope>NUCLEOTIDE SEQUENCE [LARGE SCALE GENOMIC DNA]</scope>
    <source>
        <strain evidence="4 5">HMF7620</strain>
    </source>
</reference>
<dbReference type="Proteomes" id="UP000483286">
    <property type="component" value="Unassembled WGS sequence"/>
</dbReference>
<gene>
    <name evidence="4" type="ORF">GO986_03340</name>
</gene>
<dbReference type="InterPro" id="IPR050832">
    <property type="entry name" value="Bact_Acetyltransf"/>
</dbReference>
<evidence type="ECO:0000256" key="2">
    <source>
        <dbReference type="ARBA" id="ARBA00023315"/>
    </source>
</evidence>
<dbReference type="PANTHER" id="PTHR43877:SF1">
    <property type="entry name" value="ACETYLTRANSFERASE"/>
    <property type="match status" value="1"/>
</dbReference>
<dbReference type="InterPro" id="IPR016181">
    <property type="entry name" value="Acyl_CoA_acyltransferase"/>
</dbReference>
<keyword evidence="5" id="KW-1185">Reference proteome</keyword>
<dbReference type="CDD" id="cd04301">
    <property type="entry name" value="NAT_SF"/>
    <property type="match status" value="1"/>
</dbReference>
<dbReference type="Gene3D" id="3.40.630.30">
    <property type="match status" value="1"/>
</dbReference>
<dbReference type="PANTHER" id="PTHR43877">
    <property type="entry name" value="AMINOALKYLPHOSPHONATE N-ACETYLTRANSFERASE-RELATED-RELATED"/>
    <property type="match status" value="1"/>
</dbReference>
<dbReference type="InterPro" id="IPR000182">
    <property type="entry name" value="GNAT_dom"/>
</dbReference>
<dbReference type="EMBL" id="WQLB01000003">
    <property type="protein sequence ID" value="MVN85794.1"/>
    <property type="molecule type" value="Genomic_DNA"/>
</dbReference>
<protein>
    <submittedName>
        <fullName evidence="4">GNAT family N-acetyltransferase</fullName>
    </submittedName>
</protein>
<keyword evidence="1 4" id="KW-0808">Transferase</keyword>
<dbReference type="PROSITE" id="PS51186">
    <property type="entry name" value="GNAT"/>
    <property type="match status" value="1"/>
</dbReference>
<evidence type="ECO:0000313" key="4">
    <source>
        <dbReference type="EMBL" id="MVN85794.1"/>
    </source>
</evidence>
<evidence type="ECO:0000313" key="5">
    <source>
        <dbReference type="Proteomes" id="UP000483286"/>
    </source>
</evidence>
<organism evidence="4 5">
    <name type="scientific">Deinococcus arboris</name>
    <dbReference type="NCBI Taxonomy" id="2682977"/>
    <lineage>
        <taxon>Bacteria</taxon>
        <taxon>Thermotogati</taxon>
        <taxon>Deinococcota</taxon>
        <taxon>Deinococci</taxon>
        <taxon>Deinococcales</taxon>
        <taxon>Deinococcaceae</taxon>
        <taxon>Deinococcus</taxon>
    </lineage>
</organism>
<evidence type="ECO:0000259" key="3">
    <source>
        <dbReference type="PROSITE" id="PS51186"/>
    </source>
</evidence>
<dbReference type="Pfam" id="PF00583">
    <property type="entry name" value="Acetyltransf_1"/>
    <property type="match status" value="1"/>
</dbReference>
<dbReference type="SUPFAM" id="SSF55729">
    <property type="entry name" value="Acyl-CoA N-acyltransferases (Nat)"/>
    <property type="match status" value="1"/>
</dbReference>
<proteinExistence type="predicted"/>
<evidence type="ECO:0000256" key="1">
    <source>
        <dbReference type="ARBA" id="ARBA00022679"/>
    </source>
</evidence>
<dbReference type="GO" id="GO:0016747">
    <property type="term" value="F:acyltransferase activity, transferring groups other than amino-acyl groups"/>
    <property type="evidence" value="ECO:0007669"/>
    <property type="project" value="InterPro"/>
</dbReference>
<keyword evidence="2" id="KW-0012">Acyltransferase</keyword>
<comment type="caution">
    <text evidence="4">The sequence shown here is derived from an EMBL/GenBank/DDBJ whole genome shotgun (WGS) entry which is preliminary data.</text>
</comment>